<name>A0AAW5WGS3_9ENTR</name>
<reference evidence="2" key="1">
    <citation type="submission" date="2022-07" db="EMBL/GenBank/DDBJ databases">
        <title>Genome Sequence of Citrobacter portucalensis from Edible Snails.</title>
        <authorList>
            <person name="Okafor A.C."/>
            <person name="Ogbo F.C."/>
            <person name="Ruppitsch W."/>
            <person name="Allerberger F."/>
        </authorList>
    </citation>
    <scope>NUCLEOTIDE SEQUENCE</scope>
    <source>
        <strain evidence="2">Igbk 7</strain>
    </source>
</reference>
<evidence type="ECO:0000313" key="2">
    <source>
        <dbReference type="EMBL" id="MCX9004964.1"/>
    </source>
</evidence>
<dbReference type="AlphaFoldDB" id="A0AAW5WGS3"/>
<sequence>DGPARPRGAERSSQGIADVAAKLRTGRWPDEHHPLSDLRGVLPDRQPIFLGSRMDLLAAHNILDFPRWLRPNQHASALYSLEPNTSPNVRIQFEDDAGYVWSRVNDAEPEELSPKSPSSAERRGGAIAGA</sequence>
<evidence type="ECO:0000313" key="3">
    <source>
        <dbReference type="Proteomes" id="UP001207430"/>
    </source>
</evidence>
<dbReference type="Proteomes" id="UP001207430">
    <property type="component" value="Unassembled WGS sequence"/>
</dbReference>
<comment type="caution">
    <text evidence="2">The sequence shown here is derived from an EMBL/GenBank/DDBJ whole genome shotgun (WGS) entry which is preliminary data.</text>
</comment>
<proteinExistence type="predicted"/>
<gene>
    <name evidence="2" type="ORF">NLN86_25615</name>
</gene>
<dbReference type="EMBL" id="JANDBG010000107">
    <property type="protein sequence ID" value="MCX9004964.1"/>
    <property type="molecule type" value="Genomic_DNA"/>
</dbReference>
<feature type="non-terminal residue" evidence="2">
    <location>
        <position position="1"/>
    </location>
</feature>
<accession>A0AAW5WGS3</accession>
<evidence type="ECO:0000256" key="1">
    <source>
        <dbReference type="SAM" id="MobiDB-lite"/>
    </source>
</evidence>
<organism evidence="2 3">
    <name type="scientific">Citrobacter portucalensis</name>
    <dbReference type="NCBI Taxonomy" id="1639133"/>
    <lineage>
        <taxon>Bacteria</taxon>
        <taxon>Pseudomonadati</taxon>
        <taxon>Pseudomonadota</taxon>
        <taxon>Gammaproteobacteria</taxon>
        <taxon>Enterobacterales</taxon>
        <taxon>Enterobacteriaceae</taxon>
        <taxon>Citrobacter</taxon>
        <taxon>Citrobacter freundii complex</taxon>
    </lineage>
</organism>
<feature type="region of interest" description="Disordered" evidence="1">
    <location>
        <begin position="104"/>
        <end position="130"/>
    </location>
</feature>
<protein>
    <submittedName>
        <fullName evidence="2">Uncharacterized protein</fullName>
    </submittedName>
</protein>